<sequence>MSSDSDDGASRLDQILAHISAILGLAGALFIIITFMMYTRLRRPMNRRLFYTSLGNLFLDTFYFISVWGIPDDGGDKALCRTQGFMIQLFSLSPSMWTTAMAINVYLIVYRKFTTLDLRRLEPWYLGINFGIPFLMAFVLLMLDVGPSQKHIYGPATLWCWIDTRWQWLRLGLAFIPIWLLMLACLILFMITGMKILLQTLELKRGAYGIDEPITVLQVGTPFVPPNHVISFTEVKITESYREQEEKAGATTATTAPDSYVGAPDPIETAMYESPESSATQQDLEKYPSEQETEKQREAYETSGSTASTMKSTRWLPNLSILQDYEDAEIQRPTARKIDGDRIIYRSRPLQPSFGFPVIADFGEVRFNNENGYRDDIMPDVYRAPEVVLDMPWDFKVDIWNLGVLIWTLFYNRNLFRAKNADGRVSNAHHLAEMVAILGPPPRKLVAESELGSKYFDPDGNWKGLVDIPEIPEISLEKLETRLGGNDKVLFLAFVRKMLKWDPAERPSAKELVYDEWLSNTWLAQQEA</sequence>
<proteinExistence type="predicted"/>
<dbReference type="InterPro" id="IPR022343">
    <property type="entry name" value="GCR1-cAMP_receptor"/>
</dbReference>
<dbReference type="InterPro" id="IPR011009">
    <property type="entry name" value="Kinase-like_dom_sf"/>
</dbReference>
<dbReference type="PROSITE" id="PS50011">
    <property type="entry name" value="PROTEIN_KINASE_DOM"/>
    <property type="match status" value="1"/>
</dbReference>
<protein>
    <submittedName>
        <fullName evidence="9">GPCR family 2-like protein</fullName>
    </submittedName>
</protein>
<evidence type="ECO:0000256" key="3">
    <source>
        <dbReference type="ARBA" id="ARBA00022989"/>
    </source>
</evidence>
<dbReference type="OrthoDB" id="5979581at2759"/>
<gene>
    <name evidence="9" type="ORF">GTA08_BOTSDO07969</name>
</gene>
<feature type="transmembrane region" description="Helical" evidence="6">
    <location>
        <begin position="174"/>
        <end position="198"/>
    </location>
</feature>
<evidence type="ECO:0000259" key="7">
    <source>
        <dbReference type="PROSITE" id="PS50011"/>
    </source>
</evidence>
<dbReference type="Pfam" id="PF00069">
    <property type="entry name" value="Pkinase"/>
    <property type="match status" value="1"/>
</dbReference>
<evidence type="ECO:0000313" key="9">
    <source>
        <dbReference type="EMBL" id="KAF4304640.1"/>
    </source>
</evidence>
<keyword evidence="3 6" id="KW-1133">Transmembrane helix</keyword>
<evidence type="ECO:0000256" key="1">
    <source>
        <dbReference type="ARBA" id="ARBA00004141"/>
    </source>
</evidence>
<dbReference type="GO" id="GO:0004930">
    <property type="term" value="F:G protein-coupled receptor activity"/>
    <property type="evidence" value="ECO:0007669"/>
    <property type="project" value="TreeGrafter"/>
</dbReference>
<dbReference type="Gene3D" id="1.20.1070.10">
    <property type="entry name" value="Rhodopsin 7-helix transmembrane proteins"/>
    <property type="match status" value="1"/>
</dbReference>
<feature type="transmembrane region" description="Helical" evidence="6">
    <location>
        <begin position="15"/>
        <end position="37"/>
    </location>
</feature>
<reference evidence="9" key="1">
    <citation type="submission" date="2020-04" db="EMBL/GenBank/DDBJ databases">
        <title>Genome Assembly and Annotation of Botryosphaeria dothidea sdau 11-99, a Latent Pathogen of Apple Fruit Ring Rot in China.</title>
        <authorList>
            <person name="Yu C."/>
            <person name="Diao Y."/>
            <person name="Lu Q."/>
            <person name="Zhao J."/>
            <person name="Cui S."/>
            <person name="Peng C."/>
            <person name="He B."/>
            <person name="Liu H."/>
        </authorList>
    </citation>
    <scope>NUCLEOTIDE SEQUENCE [LARGE SCALE GENOMIC DNA]</scope>
    <source>
        <strain evidence="9">Sdau11-99</strain>
    </source>
</reference>
<feature type="domain" description="Protein kinase" evidence="7">
    <location>
        <begin position="197"/>
        <end position="518"/>
    </location>
</feature>
<dbReference type="PANTHER" id="PTHR23112">
    <property type="entry name" value="G PROTEIN-COUPLED RECEPTOR 157-RELATED"/>
    <property type="match status" value="1"/>
</dbReference>
<comment type="caution">
    <text evidence="9">The sequence shown here is derived from an EMBL/GenBank/DDBJ whole genome shotgun (WGS) entry which is preliminary data.</text>
</comment>
<accession>A0A8H4IN86</accession>
<evidence type="ECO:0000256" key="6">
    <source>
        <dbReference type="SAM" id="Phobius"/>
    </source>
</evidence>
<evidence type="ECO:0000259" key="8">
    <source>
        <dbReference type="PROSITE" id="PS50261"/>
    </source>
</evidence>
<feature type="transmembrane region" description="Helical" evidence="6">
    <location>
        <begin position="49"/>
        <end position="70"/>
    </location>
</feature>
<evidence type="ECO:0000256" key="4">
    <source>
        <dbReference type="ARBA" id="ARBA00023136"/>
    </source>
</evidence>
<dbReference type="Pfam" id="PF05462">
    <property type="entry name" value="Dicty_CAR"/>
    <property type="match status" value="1"/>
</dbReference>
<dbReference type="Proteomes" id="UP000572817">
    <property type="component" value="Unassembled WGS sequence"/>
</dbReference>
<organism evidence="9 10">
    <name type="scientific">Botryosphaeria dothidea</name>
    <dbReference type="NCBI Taxonomy" id="55169"/>
    <lineage>
        <taxon>Eukaryota</taxon>
        <taxon>Fungi</taxon>
        <taxon>Dikarya</taxon>
        <taxon>Ascomycota</taxon>
        <taxon>Pezizomycotina</taxon>
        <taxon>Dothideomycetes</taxon>
        <taxon>Dothideomycetes incertae sedis</taxon>
        <taxon>Botryosphaeriales</taxon>
        <taxon>Botryosphaeriaceae</taxon>
        <taxon>Botryosphaeria</taxon>
    </lineage>
</organism>
<name>A0A8H4IN86_9PEZI</name>
<dbReference type="SUPFAM" id="SSF81321">
    <property type="entry name" value="Family A G protein-coupled receptor-like"/>
    <property type="match status" value="1"/>
</dbReference>
<dbReference type="GO" id="GO:0007166">
    <property type="term" value="P:cell surface receptor signaling pathway"/>
    <property type="evidence" value="ECO:0007669"/>
    <property type="project" value="InterPro"/>
</dbReference>
<evidence type="ECO:0000256" key="5">
    <source>
        <dbReference type="SAM" id="MobiDB-lite"/>
    </source>
</evidence>
<dbReference type="GO" id="GO:0005524">
    <property type="term" value="F:ATP binding"/>
    <property type="evidence" value="ECO:0007669"/>
    <property type="project" value="InterPro"/>
</dbReference>
<evidence type="ECO:0000256" key="2">
    <source>
        <dbReference type="ARBA" id="ARBA00022692"/>
    </source>
</evidence>
<feature type="transmembrane region" description="Helical" evidence="6">
    <location>
        <begin position="85"/>
        <end position="109"/>
    </location>
</feature>
<dbReference type="InterPro" id="IPR017981">
    <property type="entry name" value="GPCR_2-like_7TM"/>
</dbReference>
<dbReference type="GO" id="GO:0005886">
    <property type="term" value="C:plasma membrane"/>
    <property type="evidence" value="ECO:0007669"/>
    <property type="project" value="TreeGrafter"/>
</dbReference>
<feature type="transmembrane region" description="Helical" evidence="6">
    <location>
        <begin position="121"/>
        <end position="143"/>
    </location>
</feature>
<evidence type="ECO:0000313" key="10">
    <source>
        <dbReference type="Proteomes" id="UP000572817"/>
    </source>
</evidence>
<keyword evidence="10" id="KW-1185">Reference proteome</keyword>
<dbReference type="GO" id="GO:0004672">
    <property type="term" value="F:protein kinase activity"/>
    <property type="evidence" value="ECO:0007669"/>
    <property type="project" value="InterPro"/>
</dbReference>
<dbReference type="SMART" id="SM00220">
    <property type="entry name" value="S_TKc"/>
    <property type="match status" value="1"/>
</dbReference>
<comment type="subcellular location">
    <subcellularLocation>
        <location evidence="1">Membrane</location>
        <topology evidence="1">Multi-pass membrane protein</topology>
    </subcellularLocation>
</comment>
<dbReference type="EMBL" id="WWBZ02000051">
    <property type="protein sequence ID" value="KAF4304640.1"/>
    <property type="molecule type" value="Genomic_DNA"/>
</dbReference>
<dbReference type="PANTHER" id="PTHR23112:SF0">
    <property type="entry name" value="TRANSMEMBRANE PROTEIN 116"/>
    <property type="match status" value="1"/>
</dbReference>
<keyword evidence="4 6" id="KW-0472">Membrane</keyword>
<dbReference type="AlphaFoldDB" id="A0A8H4IN86"/>
<dbReference type="Gene3D" id="1.10.510.10">
    <property type="entry name" value="Transferase(Phosphotransferase) domain 1"/>
    <property type="match status" value="1"/>
</dbReference>
<dbReference type="InterPro" id="IPR000719">
    <property type="entry name" value="Prot_kinase_dom"/>
</dbReference>
<feature type="compositionally biased region" description="Basic and acidic residues" evidence="5">
    <location>
        <begin position="283"/>
        <end position="300"/>
    </location>
</feature>
<dbReference type="PROSITE" id="PS50261">
    <property type="entry name" value="G_PROTEIN_RECEP_F2_4"/>
    <property type="match status" value="1"/>
</dbReference>
<dbReference type="PRINTS" id="PR02001">
    <property type="entry name" value="GCR1CAMPR"/>
</dbReference>
<dbReference type="GO" id="GO:0007189">
    <property type="term" value="P:adenylate cyclase-activating G protein-coupled receptor signaling pathway"/>
    <property type="evidence" value="ECO:0007669"/>
    <property type="project" value="TreeGrafter"/>
</dbReference>
<keyword evidence="2 6" id="KW-0812">Transmembrane</keyword>
<feature type="domain" description="G-protein coupled receptors family 2 profile 2" evidence="8">
    <location>
        <begin position="13"/>
        <end position="190"/>
    </location>
</feature>
<feature type="region of interest" description="Disordered" evidence="5">
    <location>
        <begin position="243"/>
        <end position="309"/>
    </location>
</feature>
<dbReference type="SUPFAM" id="SSF56112">
    <property type="entry name" value="Protein kinase-like (PK-like)"/>
    <property type="match status" value="1"/>
</dbReference>